<reference evidence="1 2" key="1">
    <citation type="submission" date="2014-06" db="EMBL/GenBank/DDBJ databases">
        <authorList>
            <consortium name="DOE Joint Genome Institute"/>
            <person name="Kuo A."/>
            <person name="Kohler A."/>
            <person name="Nagy L.G."/>
            <person name="Floudas D."/>
            <person name="Copeland A."/>
            <person name="Barry K.W."/>
            <person name="Cichocki N."/>
            <person name="Veneault-Fourrey C."/>
            <person name="LaButti K."/>
            <person name="Lindquist E.A."/>
            <person name="Lipzen A."/>
            <person name="Lundell T."/>
            <person name="Morin E."/>
            <person name="Murat C."/>
            <person name="Sun H."/>
            <person name="Tunlid A."/>
            <person name="Henrissat B."/>
            <person name="Grigoriev I.V."/>
            <person name="Hibbett D.S."/>
            <person name="Martin F."/>
            <person name="Nordberg H.P."/>
            <person name="Cantor M.N."/>
            <person name="Hua S.X."/>
        </authorList>
    </citation>
    <scope>NUCLEOTIDE SEQUENCE [LARGE SCALE GENOMIC DNA]</scope>
    <source>
        <strain evidence="1 2">ATCC 200175</strain>
    </source>
</reference>
<reference evidence="2" key="2">
    <citation type="submission" date="2015-01" db="EMBL/GenBank/DDBJ databases">
        <title>Evolutionary Origins and Diversification of the Mycorrhizal Mutualists.</title>
        <authorList>
            <consortium name="DOE Joint Genome Institute"/>
            <consortium name="Mycorrhizal Genomics Consortium"/>
            <person name="Kohler A."/>
            <person name="Kuo A."/>
            <person name="Nagy L.G."/>
            <person name="Floudas D."/>
            <person name="Copeland A."/>
            <person name="Barry K.W."/>
            <person name="Cichocki N."/>
            <person name="Veneault-Fourrey C."/>
            <person name="LaButti K."/>
            <person name="Lindquist E.A."/>
            <person name="Lipzen A."/>
            <person name="Lundell T."/>
            <person name="Morin E."/>
            <person name="Murat C."/>
            <person name="Riley R."/>
            <person name="Ohm R."/>
            <person name="Sun H."/>
            <person name="Tunlid A."/>
            <person name="Henrissat B."/>
            <person name="Grigoriev I.V."/>
            <person name="Hibbett D.S."/>
            <person name="Martin F."/>
        </authorList>
    </citation>
    <scope>NUCLEOTIDE SEQUENCE [LARGE SCALE GENOMIC DNA]</scope>
    <source>
        <strain evidence="2">ATCC 200175</strain>
    </source>
</reference>
<dbReference type="AlphaFoldDB" id="A0A0C9TBG5"/>
<evidence type="ECO:0000313" key="2">
    <source>
        <dbReference type="Proteomes" id="UP000053647"/>
    </source>
</evidence>
<name>A0A0C9TBG5_PAXIN</name>
<protein>
    <submittedName>
        <fullName evidence="1">Uncharacterized protein</fullName>
    </submittedName>
</protein>
<dbReference type="HOGENOM" id="CLU_116836_0_0_1"/>
<accession>A0A0C9TBG5</accession>
<dbReference type="EMBL" id="KN819358">
    <property type="protein sequence ID" value="KIJ12940.1"/>
    <property type="molecule type" value="Genomic_DNA"/>
</dbReference>
<keyword evidence="2" id="KW-1185">Reference proteome</keyword>
<evidence type="ECO:0000313" key="1">
    <source>
        <dbReference type="EMBL" id="KIJ12940.1"/>
    </source>
</evidence>
<dbReference type="Proteomes" id="UP000053647">
    <property type="component" value="Unassembled WGS sequence"/>
</dbReference>
<sequence length="179" mass="19888">MDGTTPRRDAADPEDALKVLGRVADAFDHPSSHEIHKELRLIVHAIKTHRPHTSYSSQDSQSQHARFARCDSSFDISYDGDVELVGLAGAAIEEHTASYTFEETMAGHSGCYENPRSPSEKTLQQDDMLHDITKMLLASSPLDRLNYLARIELKNMGWFERTNGLVGFALASDASQVSR</sequence>
<dbReference type="OrthoDB" id="2690876at2759"/>
<proteinExistence type="predicted"/>
<organism evidence="1 2">
    <name type="scientific">Paxillus involutus ATCC 200175</name>
    <dbReference type="NCBI Taxonomy" id="664439"/>
    <lineage>
        <taxon>Eukaryota</taxon>
        <taxon>Fungi</taxon>
        <taxon>Dikarya</taxon>
        <taxon>Basidiomycota</taxon>
        <taxon>Agaricomycotina</taxon>
        <taxon>Agaricomycetes</taxon>
        <taxon>Agaricomycetidae</taxon>
        <taxon>Boletales</taxon>
        <taxon>Paxilineae</taxon>
        <taxon>Paxillaceae</taxon>
        <taxon>Paxillus</taxon>
    </lineage>
</organism>
<gene>
    <name evidence="1" type="ORF">PAXINDRAFT_100993</name>
</gene>